<evidence type="ECO:0000256" key="1">
    <source>
        <dbReference type="ARBA" id="ARBA00022723"/>
    </source>
</evidence>
<dbReference type="SUPFAM" id="SSF109635">
    <property type="entry name" value="DnaK suppressor protein DksA, alpha-hairpin domain"/>
    <property type="match status" value="1"/>
</dbReference>
<evidence type="ECO:0000256" key="3">
    <source>
        <dbReference type="ARBA" id="ARBA00022833"/>
    </source>
</evidence>
<dbReference type="Pfam" id="PF01258">
    <property type="entry name" value="zf-dskA_traR"/>
    <property type="match status" value="1"/>
</dbReference>
<dbReference type="PROSITE" id="PS51128">
    <property type="entry name" value="ZF_DKSA_2"/>
    <property type="match status" value="1"/>
</dbReference>
<dbReference type="NCBIfam" id="TIGR02890">
    <property type="entry name" value="bacill_yteA"/>
    <property type="match status" value="1"/>
</dbReference>
<feature type="zinc finger region" description="dksA C4-type" evidence="4">
    <location>
        <begin position="103"/>
        <end position="127"/>
    </location>
</feature>
<feature type="domain" description="Zinc finger DksA/TraR C4-type" evidence="6">
    <location>
        <begin position="98"/>
        <end position="133"/>
    </location>
</feature>
<evidence type="ECO:0000256" key="5">
    <source>
        <dbReference type="SAM" id="MobiDB-lite"/>
    </source>
</evidence>
<proteinExistence type="predicted"/>
<gene>
    <name evidence="7" type="primary">yocK</name>
    <name evidence="7" type="ORF">Psch_00074</name>
</gene>
<evidence type="ECO:0000256" key="4">
    <source>
        <dbReference type="PROSITE-ProRule" id="PRU00510"/>
    </source>
</evidence>
<dbReference type="InterPro" id="IPR000962">
    <property type="entry name" value="Znf_DskA_TraR"/>
</dbReference>
<name>A0A4Y7RCI8_9FIRM</name>
<keyword evidence="1" id="KW-0479">Metal-binding</keyword>
<dbReference type="PROSITE" id="PS01102">
    <property type="entry name" value="ZF_DKSA_1"/>
    <property type="match status" value="1"/>
</dbReference>
<dbReference type="InterPro" id="IPR037187">
    <property type="entry name" value="DnaK_N"/>
</dbReference>
<dbReference type="SUPFAM" id="SSF57716">
    <property type="entry name" value="Glucocorticoid receptor-like (DNA-binding domain)"/>
    <property type="match status" value="1"/>
</dbReference>
<evidence type="ECO:0000313" key="7">
    <source>
        <dbReference type="EMBL" id="TEB06542.1"/>
    </source>
</evidence>
<dbReference type="Proteomes" id="UP000298324">
    <property type="component" value="Unassembled WGS sequence"/>
</dbReference>
<comment type="caution">
    <text evidence="7">The sequence shown here is derived from an EMBL/GenBank/DDBJ whole genome shotgun (WGS) entry which is preliminary data.</text>
</comment>
<organism evidence="7 8">
    <name type="scientific">Pelotomaculum schinkii</name>
    <dbReference type="NCBI Taxonomy" id="78350"/>
    <lineage>
        <taxon>Bacteria</taxon>
        <taxon>Bacillati</taxon>
        <taxon>Bacillota</taxon>
        <taxon>Clostridia</taxon>
        <taxon>Eubacteriales</taxon>
        <taxon>Desulfotomaculaceae</taxon>
        <taxon>Pelotomaculum</taxon>
    </lineage>
</organism>
<accession>A0A4Y7RCI8</accession>
<evidence type="ECO:0000256" key="2">
    <source>
        <dbReference type="ARBA" id="ARBA00022771"/>
    </source>
</evidence>
<evidence type="ECO:0000259" key="6">
    <source>
        <dbReference type="Pfam" id="PF01258"/>
    </source>
</evidence>
<dbReference type="PANTHER" id="PTHR33823:SF4">
    <property type="entry name" value="GENERAL STRESS PROTEIN 16O"/>
    <property type="match status" value="1"/>
</dbReference>
<dbReference type="PANTHER" id="PTHR33823">
    <property type="entry name" value="RNA POLYMERASE-BINDING TRANSCRIPTION FACTOR DKSA-RELATED"/>
    <property type="match status" value="1"/>
</dbReference>
<protein>
    <submittedName>
        <fullName evidence="7">General stress protein 16O</fullName>
    </submittedName>
</protein>
<keyword evidence="8" id="KW-1185">Reference proteome</keyword>
<keyword evidence="2" id="KW-0863">Zinc-finger</keyword>
<keyword evidence="3" id="KW-0862">Zinc</keyword>
<dbReference type="GO" id="GO:0008270">
    <property type="term" value="F:zinc ion binding"/>
    <property type="evidence" value="ECO:0007669"/>
    <property type="project" value="UniProtKB-KW"/>
</dbReference>
<dbReference type="EMBL" id="QFGA01000001">
    <property type="protein sequence ID" value="TEB06542.1"/>
    <property type="molecule type" value="Genomic_DNA"/>
</dbReference>
<dbReference type="InterPro" id="IPR020458">
    <property type="entry name" value="Znf_DskA_TraR_CS"/>
</dbReference>
<dbReference type="Gene3D" id="1.20.120.910">
    <property type="entry name" value="DksA, coiled-coil domain"/>
    <property type="match status" value="1"/>
</dbReference>
<dbReference type="InterPro" id="IPR014240">
    <property type="entry name" value="YteA"/>
</dbReference>
<sequence>MNVIIKEVLVAVDKAMLMGFKKRLLEERKNLLGRINFIDERGLGEALEDSISELSTYDNHPADIGTEVFERSKDFALRESAMISVAAVDDALNRINEGTYGVCDVCGKEIALERLEALPSTTICRDCKEAEEKIPRRDERPAEEDVLAKPFARSFTDASGNIEYDGEDAWQEVARYSETTDEWSRGGSYYGYSEYDIVEDRGAVEEVDNIPYEVGDDGVFYKDFRGVDDESSPAEKIDVGVEHT</sequence>
<dbReference type="AlphaFoldDB" id="A0A4Y7RCI8"/>
<evidence type="ECO:0000313" key="8">
    <source>
        <dbReference type="Proteomes" id="UP000298324"/>
    </source>
</evidence>
<reference evidence="7 8" key="1">
    <citation type="journal article" date="2018" name="Environ. Microbiol.">
        <title>Novel energy conservation strategies and behaviour of Pelotomaculum schinkii driving syntrophic propionate catabolism.</title>
        <authorList>
            <person name="Hidalgo-Ahumada C.A.P."/>
            <person name="Nobu M.K."/>
            <person name="Narihiro T."/>
            <person name="Tamaki H."/>
            <person name="Liu W.T."/>
            <person name="Kamagata Y."/>
            <person name="Stams A.J.M."/>
            <person name="Imachi H."/>
            <person name="Sousa D.Z."/>
        </authorList>
    </citation>
    <scope>NUCLEOTIDE SEQUENCE [LARGE SCALE GENOMIC DNA]</scope>
    <source>
        <strain evidence="7 8">HH</strain>
    </source>
</reference>
<feature type="region of interest" description="Disordered" evidence="5">
    <location>
        <begin position="225"/>
        <end position="244"/>
    </location>
</feature>